<evidence type="ECO:0000313" key="2">
    <source>
        <dbReference type="Proteomes" id="UP000199446"/>
    </source>
</evidence>
<dbReference type="Pfam" id="PF02585">
    <property type="entry name" value="PIG-L"/>
    <property type="match status" value="1"/>
</dbReference>
<dbReference type="Proteomes" id="UP000199446">
    <property type="component" value="Unassembled WGS sequence"/>
</dbReference>
<proteinExistence type="predicted"/>
<dbReference type="AlphaFoldDB" id="A0A1G7HN13"/>
<reference evidence="2" key="1">
    <citation type="submission" date="2016-10" db="EMBL/GenBank/DDBJ databases">
        <authorList>
            <person name="Varghese N."/>
            <person name="Submissions S."/>
        </authorList>
    </citation>
    <scope>NUCLEOTIDE SEQUENCE [LARGE SCALE GENOMIC DNA]</scope>
    <source>
        <strain evidence="2">CGMCC 1.6992</strain>
    </source>
</reference>
<dbReference type="Gene3D" id="3.40.50.10320">
    <property type="entry name" value="LmbE-like"/>
    <property type="match status" value="1"/>
</dbReference>
<evidence type="ECO:0000313" key="1">
    <source>
        <dbReference type="EMBL" id="SDF01781.1"/>
    </source>
</evidence>
<sequence length="223" mass="24303">MVDLLVVVPHPDDESFGAGGALLLAKEAGLRTGVLTLTRGEAGRTLGLCPPEALPEVRLQELRRAAEILGVDYLEALSFPNALPQEGVEAPRGAATGRGLSDHPEAEGAIRERLLALRPRFVLTFPPDGINGHPDHVAASRYALKAAQGLAQVVYFVRPEGPLPVTHRLRLPEWALARKLQALAQHKTQALSVLAFMERHPQRLWTETFHLLGASGLREGPWW</sequence>
<dbReference type="InterPro" id="IPR024078">
    <property type="entry name" value="LmbE-like_dom_sf"/>
</dbReference>
<dbReference type="EMBL" id="FNBC01000020">
    <property type="protein sequence ID" value="SDF01781.1"/>
    <property type="molecule type" value="Genomic_DNA"/>
</dbReference>
<dbReference type="STRING" id="482827.SAMN04488243_12045"/>
<organism evidence="1 2">
    <name type="scientific">Thermus arciformis</name>
    <dbReference type="NCBI Taxonomy" id="482827"/>
    <lineage>
        <taxon>Bacteria</taxon>
        <taxon>Thermotogati</taxon>
        <taxon>Deinococcota</taxon>
        <taxon>Deinococci</taxon>
        <taxon>Thermales</taxon>
        <taxon>Thermaceae</taxon>
        <taxon>Thermus</taxon>
    </lineage>
</organism>
<dbReference type="GO" id="GO:0016811">
    <property type="term" value="F:hydrolase activity, acting on carbon-nitrogen (but not peptide) bonds, in linear amides"/>
    <property type="evidence" value="ECO:0007669"/>
    <property type="project" value="TreeGrafter"/>
</dbReference>
<dbReference type="PANTHER" id="PTHR12993:SF11">
    <property type="entry name" value="N-ACETYLGLUCOSAMINYL-PHOSPHATIDYLINOSITOL DE-N-ACETYLASE"/>
    <property type="match status" value="1"/>
</dbReference>
<accession>A0A1G7HN13</accession>
<name>A0A1G7HN13_9DEIN</name>
<dbReference type="InterPro" id="IPR003737">
    <property type="entry name" value="GlcNAc_PI_deacetylase-related"/>
</dbReference>
<dbReference type="SUPFAM" id="SSF102588">
    <property type="entry name" value="LmbE-like"/>
    <property type="match status" value="1"/>
</dbReference>
<keyword evidence="2" id="KW-1185">Reference proteome</keyword>
<gene>
    <name evidence="1" type="ORF">SAMN04488243_12045</name>
</gene>
<protein>
    <submittedName>
        <fullName evidence="1">N-acetylglucosaminyl deacetylase, LmbE family</fullName>
    </submittedName>
</protein>
<dbReference type="PANTHER" id="PTHR12993">
    <property type="entry name" value="N-ACETYLGLUCOSAMINYL-PHOSPHATIDYLINOSITOL DE-N-ACETYLASE-RELATED"/>
    <property type="match status" value="1"/>
</dbReference>